<dbReference type="AlphaFoldDB" id="A0AA39L613"/>
<proteinExistence type="predicted"/>
<name>A0AA39L613_SARSR</name>
<sequence>MYEEENLPSWDDINEVDDTNTSNHVQDRPAHTGQDLSPLSQYLDKIQAQASSRGESLQPIEPGPAVLVGGLLSETLREPLRRQREKEKHESDVVYEKNWSKRFNVPEELSEEIQDCIAKATKEVETAAYMEDRPKRVKNMRGKDGKIKGIGIPPEMRKVMRSAKTVQELDNMVWGAIHGAGERRDLDWKAGESTWDEYEDAMDKAQERMDAMYKNWRKVHKAIPLAPVWEDENVTYPVRNRMRKYQDETFYKITYHSHGIPQFYDKPRAPRITPQEKEQLRPELTPCFQCQHRNTASRCKLKGSGCAACQRNDEPCLSLNPFDVHAVMAGKLKMDKARGWWVKDGMPETMEGDLSAEGRERQREADRWVRWFREEKCEVMEWVGGELGFVPRNLKKDSWALPRFEKDEFGRPVRDEKELLFQ</sequence>
<dbReference type="EMBL" id="JAPDFR010000006">
    <property type="protein sequence ID" value="KAK0385831.1"/>
    <property type="molecule type" value="Genomic_DNA"/>
</dbReference>
<keyword evidence="3" id="KW-1185">Reference proteome</keyword>
<organism evidence="2 3">
    <name type="scientific">Sarocladium strictum</name>
    <name type="common">Black bundle disease fungus</name>
    <name type="synonym">Acremonium strictum</name>
    <dbReference type="NCBI Taxonomy" id="5046"/>
    <lineage>
        <taxon>Eukaryota</taxon>
        <taxon>Fungi</taxon>
        <taxon>Dikarya</taxon>
        <taxon>Ascomycota</taxon>
        <taxon>Pezizomycotina</taxon>
        <taxon>Sordariomycetes</taxon>
        <taxon>Hypocreomycetidae</taxon>
        <taxon>Hypocreales</taxon>
        <taxon>Sarocladiaceae</taxon>
        <taxon>Sarocladium</taxon>
    </lineage>
</organism>
<protein>
    <submittedName>
        <fullName evidence="2">Uncharacterized protein</fullName>
    </submittedName>
</protein>
<dbReference type="Proteomes" id="UP001175261">
    <property type="component" value="Unassembled WGS sequence"/>
</dbReference>
<feature type="region of interest" description="Disordered" evidence="1">
    <location>
        <begin position="1"/>
        <end position="40"/>
    </location>
</feature>
<accession>A0AA39L613</accession>
<reference evidence="2" key="1">
    <citation type="submission" date="2022-10" db="EMBL/GenBank/DDBJ databases">
        <title>Determination and structural analysis of whole genome sequence of Sarocladium strictum F4-1.</title>
        <authorList>
            <person name="Hu L."/>
            <person name="Jiang Y."/>
        </authorList>
    </citation>
    <scope>NUCLEOTIDE SEQUENCE</scope>
    <source>
        <strain evidence="2">F4-1</strain>
    </source>
</reference>
<gene>
    <name evidence="2" type="ORF">NLU13_7008</name>
</gene>
<comment type="caution">
    <text evidence="2">The sequence shown here is derived from an EMBL/GenBank/DDBJ whole genome shotgun (WGS) entry which is preliminary data.</text>
</comment>
<evidence type="ECO:0000313" key="2">
    <source>
        <dbReference type="EMBL" id="KAK0385831.1"/>
    </source>
</evidence>
<feature type="compositionally biased region" description="Acidic residues" evidence="1">
    <location>
        <begin position="1"/>
        <end position="18"/>
    </location>
</feature>
<evidence type="ECO:0000313" key="3">
    <source>
        <dbReference type="Proteomes" id="UP001175261"/>
    </source>
</evidence>
<evidence type="ECO:0000256" key="1">
    <source>
        <dbReference type="SAM" id="MobiDB-lite"/>
    </source>
</evidence>